<evidence type="ECO:0000313" key="2">
    <source>
        <dbReference type="Proteomes" id="UP000309788"/>
    </source>
</evidence>
<name>A0A5R9KBN8_9BACT</name>
<evidence type="ECO:0000313" key="1">
    <source>
        <dbReference type="EMBL" id="TLU92226.1"/>
    </source>
</evidence>
<sequence length="71" mass="7700">MNAELQEAPPEPRFFMLDYFLQTGSSSGAALNNSIHFLQDCAFRNPAQPQSGFLFVEKIISFAMSGPGGAT</sequence>
<dbReference type="AlphaFoldDB" id="A0A5R9KBN8"/>
<comment type="caution">
    <text evidence="1">The sequence shown here is derived from an EMBL/GenBank/DDBJ whole genome shotgun (WGS) entry which is preliminary data.</text>
</comment>
<dbReference type="Proteomes" id="UP000309788">
    <property type="component" value="Unassembled WGS sequence"/>
</dbReference>
<reference evidence="1 2" key="1">
    <citation type="submission" date="2019-05" db="EMBL/GenBank/DDBJ databases">
        <authorList>
            <person name="Qu J.-H."/>
        </authorList>
    </citation>
    <scope>NUCLEOTIDE SEQUENCE [LARGE SCALE GENOMIC DNA]</scope>
    <source>
        <strain evidence="1 2">Z12</strain>
    </source>
</reference>
<organism evidence="1 2">
    <name type="scientific">Dyadobacter sediminis</name>
    <dbReference type="NCBI Taxonomy" id="1493691"/>
    <lineage>
        <taxon>Bacteria</taxon>
        <taxon>Pseudomonadati</taxon>
        <taxon>Bacteroidota</taxon>
        <taxon>Cytophagia</taxon>
        <taxon>Cytophagales</taxon>
        <taxon>Spirosomataceae</taxon>
        <taxon>Dyadobacter</taxon>
    </lineage>
</organism>
<gene>
    <name evidence="1" type="ORF">FEM55_15915</name>
</gene>
<dbReference type="RefSeq" id="WP_138282335.1">
    <property type="nucleotide sequence ID" value="NZ_BMGE01000003.1"/>
</dbReference>
<accession>A0A5R9KBN8</accession>
<keyword evidence="2" id="KW-1185">Reference proteome</keyword>
<dbReference type="EMBL" id="VCEI01000025">
    <property type="protein sequence ID" value="TLU92226.1"/>
    <property type="molecule type" value="Genomic_DNA"/>
</dbReference>
<proteinExistence type="predicted"/>
<protein>
    <submittedName>
        <fullName evidence="1">Uncharacterized protein</fullName>
    </submittedName>
</protein>